<feature type="region of interest" description="Disordered" evidence="2">
    <location>
        <begin position="755"/>
        <end position="809"/>
    </location>
</feature>
<name>A0A1G4I123_TRYEQ</name>
<protein>
    <submittedName>
        <fullName evidence="3">Uncharacterized protein</fullName>
    </submittedName>
</protein>
<keyword evidence="1" id="KW-0175">Coiled coil</keyword>
<evidence type="ECO:0000256" key="2">
    <source>
        <dbReference type="SAM" id="MobiDB-lite"/>
    </source>
</evidence>
<dbReference type="VEuPathDB" id="TriTrypDB:TEOVI_000876200"/>
<dbReference type="GeneID" id="92382696"/>
<dbReference type="EMBL" id="CZPT02000279">
    <property type="protein sequence ID" value="SCU65339.1"/>
    <property type="molecule type" value="Genomic_DNA"/>
</dbReference>
<sequence length="835" mass="92649">MSSTPNNDVEQMYQELTQAFSPFIAWKAAVPPHQGKETTTQGFISENSFDGVSSIMQQPVGTPLRHLLPRSGSPRTITCTHGTSKRNVVISDKSDHVGRCDEASAYGGNSFSGKGDRHNGSSAIEERLTHILRSHRTMAESIELDNASASIDGLNEEIKHLTTMEWSPHAGNGGDEVNGSFPTNISSSSSSSYSCWLCGAPCSNALGWLNAPNIFRRPIVARARPHLLQANDRSTTHSTTISLLTLCRRCGDVCDSLLNAPYEEVLRIANEGNRMAAARTPLFICFLRSYKSLIHFLASEAKLDNEGAETFAECPLETRVSILQRMIGMVESYVRVEGHASCDGNVRGSIKTPSDLEERHLYERELEWLRKQLHMLGYTGLSHKNAVEGPPPNGGNGVDDHEHSTYGHAVISEHQWTIPELGAVTSRSTSLHPNERLSPLLDSRQCRKDTLIVATPQDGQLVQEHEKRRQELVAEARERGSRALDKMIERAVTYRLKRIHNHDVLVSASSATADGTRCHSDGDSGEGKAVTAATATNVYPKNMENKEGVQPSVFLCGGKDADNILMQYFEGKLDKVPRLTIYPHEVSGTFRERAVTATSPSVLRDSGDGQLQMAQTRKEQESILTMSNDLPFCLHTVDNGMIEFAALSREELMKRLRKEIQRRGEAERALRESNAQIAVLEKATDHMSEVILSHRMNSILANHLSSMHQLHRSMVQNCVEITVQKSLFFADEMVILMRQAQNWFYSRPIECQLGQSARSSDTITSEEERDGREGDEEETEKVRRMNYGDSARTSDGGKKEGIQGRTSVVRDVPITQFPVSLHLKPLHTRTSPSAS</sequence>
<dbReference type="Proteomes" id="UP000195570">
    <property type="component" value="Unassembled WGS sequence"/>
</dbReference>
<evidence type="ECO:0000256" key="1">
    <source>
        <dbReference type="SAM" id="Coils"/>
    </source>
</evidence>
<accession>A0A1G4I123</accession>
<proteinExistence type="predicted"/>
<feature type="coiled-coil region" evidence="1">
    <location>
        <begin position="649"/>
        <end position="683"/>
    </location>
</feature>
<dbReference type="AlphaFoldDB" id="A0A1G4I123"/>
<gene>
    <name evidence="3" type="ORF">TEOVI_000876200</name>
</gene>
<reference evidence="3" key="1">
    <citation type="submission" date="2016-09" db="EMBL/GenBank/DDBJ databases">
        <authorList>
            <person name="Hebert L."/>
            <person name="Moumen B."/>
        </authorList>
    </citation>
    <scope>NUCLEOTIDE SEQUENCE [LARGE SCALE GENOMIC DNA]</scope>
    <source>
        <strain evidence="3">OVI</strain>
    </source>
</reference>
<comment type="caution">
    <text evidence="3">The sequence shown here is derived from an EMBL/GenBank/DDBJ whole genome shotgun (WGS) entry which is preliminary data.</text>
</comment>
<evidence type="ECO:0000313" key="3">
    <source>
        <dbReference type="EMBL" id="SCU65339.1"/>
    </source>
</evidence>
<evidence type="ECO:0000313" key="4">
    <source>
        <dbReference type="Proteomes" id="UP000195570"/>
    </source>
</evidence>
<keyword evidence="4" id="KW-1185">Reference proteome</keyword>
<organism evidence="3 4">
    <name type="scientific">Trypanosoma equiperdum</name>
    <dbReference type="NCBI Taxonomy" id="5694"/>
    <lineage>
        <taxon>Eukaryota</taxon>
        <taxon>Discoba</taxon>
        <taxon>Euglenozoa</taxon>
        <taxon>Kinetoplastea</taxon>
        <taxon>Metakinetoplastina</taxon>
        <taxon>Trypanosomatida</taxon>
        <taxon>Trypanosomatidae</taxon>
        <taxon>Trypanosoma</taxon>
    </lineage>
</organism>
<dbReference type="RefSeq" id="XP_067076950.1">
    <property type="nucleotide sequence ID" value="XM_067220849.1"/>
</dbReference>
<feature type="compositionally biased region" description="Acidic residues" evidence="2">
    <location>
        <begin position="764"/>
        <end position="779"/>
    </location>
</feature>